<comment type="pathway">
    <text evidence="4">Carbohydrate degradation; glycolysis; pyruvate from D-glyceraldehyde 3-phosphate: step 3/5.</text>
</comment>
<dbReference type="SUPFAM" id="SSF53649">
    <property type="entry name" value="Alkaline phosphatase-like"/>
    <property type="match status" value="1"/>
</dbReference>
<reference evidence="16 17" key="1">
    <citation type="submission" date="2017-12" db="EMBL/GenBank/DDBJ databases">
        <title>Chromulinavorax destructans is a abundant pathogen of dominant heterotrophic picoflagllates.</title>
        <authorList>
            <person name="Deeg C.M."/>
            <person name="Zimmer M."/>
            <person name="Suttle C.A."/>
        </authorList>
    </citation>
    <scope>NUCLEOTIDE SEQUENCE [LARGE SCALE GENOMIC DNA]</scope>
    <source>
        <strain evidence="16 17">SeV1</strain>
    </source>
</reference>
<name>A0A345ZBH1_9BACT</name>
<dbReference type="InterPro" id="IPR036646">
    <property type="entry name" value="PGAM_B_sf"/>
</dbReference>
<evidence type="ECO:0000256" key="4">
    <source>
        <dbReference type="ARBA" id="ARBA00004798"/>
    </source>
</evidence>
<organism evidence="16 17">
    <name type="scientific">Candidatus Chromulinivorax destructor</name>
    <dbReference type="NCBI Taxonomy" id="2066483"/>
    <lineage>
        <taxon>Bacteria</taxon>
        <taxon>Candidatus Babelota</taxon>
        <taxon>Candidatus Babeliae</taxon>
        <taxon>Candidatus Babeliales</taxon>
        <taxon>Candidatus Chromulinivoraceae</taxon>
        <taxon>Candidatus Chromulinivorax</taxon>
    </lineage>
</organism>
<evidence type="ECO:0000313" key="16">
    <source>
        <dbReference type="EMBL" id="AXK60638.1"/>
    </source>
</evidence>
<dbReference type="NCBIfam" id="TIGR01307">
    <property type="entry name" value="pgm_bpd_ind"/>
    <property type="match status" value="1"/>
</dbReference>
<feature type="binding site" evidence="13">
    <location>
        <position position="394"/>
    </location>
    <ligand>
        <name>Mn(2+)</name>
        <dbReference type="ChEBI" id="CHEBI:29035"/>
        <label>1</label>
    </ligand>
</feature>
<keyword evidence="6 13" id="KW-0479">Metal-binding</keyword>
<evidence type="ECO:0000256" key="6">
    <source>
        <dbReference type="ARBA" id="ARBA00022723"/>
    </source>
</evidence>
<dbReference type="GO" id="GO:0005737">
    <property type="term" value="C:cytoplasm"/>
    <property type="evidence" value="ECO:0007669"/>
    <property type="project" value="InterPro"/>
</dbReference>
<feature type="domain" description="Metalloenzyme" evidence="14">
    <location>
        <begin position="17"/>
        <end position="491"/>
    </location>
</feature>
<evidence type="ECO:0000256" key="1">
    <source>
        <dbReference type="ARBA" id="ARBA00000370"/>
    </source>
</evidence>
<feature type="active site" description="Phosphoserine intermediate" evidence="11">
    <location>
        <position position="72"/>
    </location>
</feature>
<dbReference type="GO" id="GO:0004619">
    <property type="term" value="F:phosphoglycerate mutase activity"/>
    <property type="evidence" value="ECO:0007669"/>
    <property type="project" value="UniProtKB-UniRule"/>
</dbReference>
<feature type="binding site" evidence="12">
    <location>
        <position position="132"/>
    </location>
    <ligand>
        <name>substrate</name>
    </ligand>
</feature>
<comment type="cofactor">
    <cofactor evidence="2">
        <name>Mn(2+)</name>
        <dbReference type="ChEBI" id="CHEBI:29035"/>
    </cofactor>
</comment>
<protein>
    <recommendedName>
        <fullName evidence="10">2,3-bisphosphoglycerate-independent phosphoglycerate mutase</fullName>
        <ecNumber evidence="10">5.4.2.12</ecNumber>
    </recommendedName>
</protein>
<feature type="binding site" evidence="12">
    <location>
        <begin position="162"/>
        <end position="163"/>
    </location>
    <ligand>
        <name>substrate</name>
    </ligand>
</feature>
<feature type="binding site" evidence="13">
    <location>
        <position position="437"/>
    </location>
    <ligand>
        <name>Mn(2+)</name>
        <dbReference type="ChEBI" id="CHEBI:29035"/>
        <label>2</label>
    </ligand>
</feature>
<evidence type="ECO:0000259" key="14">
    <source>
        <dbReference type="Pfam" id="PF01676"/>
    </source>
</evidence>
<evidence type="ECO:0000259" key="15">
    <source>
        <dbReference type="Pfam" id="PF06415"/>
    </source>
</evidence>
<evidence type="ECO:0000256" key="3">
    <source>
        <dbReference type="ARBA" id="ARBA00002315"/>
    </source>
</evidence>
<dbReference type="AlphaFoldDB" id="A0A345ZBH1"/>
<evidence type="ECO:0000256" key="8">
    <source>
        <dbReference type="ARBA" id="ARBA00023211"/>
    </source>
</evidence>
<evidence type="ECO:0000256" key="5">
    <source>
        <dbReference type="ARBA" id="ARBA00008819"/>
    </source>
</evidence>
<dbReference type="PANTHER" id="PTHR31637">
    <property type="entry name" value="2,3-BISPHOSPHOGLYCERATE-INDEPENDENT PHOSPHOGLYCERATE MUTASE"/>
    <property type="match status" value="1"/>
</dbReference>
<dbReference type="GO" id="GO:0006096">
    <property type="term" value="P:glycolytic process"/>
    <property type="evidence" value="ECO:0007669"/>
    <property type="project" value="UniProtKB-UniRule"/>
</dbReference>
<keyword evidence="7" id="KW-0324">Glycolysis</keyword>
<evidence type="ECO:0000256" key="7">
    <source>
        <dbReference type="ARBA" id="ARBA00023152"/>
    </source>
</evidence>
<evidence type="ECO:0000313" key="17">
    <source>
        <dbReference type="Proteomes" id="UP000254834"/>
    </source>
</evidence>
<dbReference type="InterPro" id="IPR011258">
    <property type="entry name" value="BPG-indep_PGM_N"/>
</dbReference>
<feature type="binding site" evidence="13">
    <location>
        <position position="22"/>
    </location>
    <ligand>
        <name>Mn(2+)</name>
        <dbReference type="ChEBI" id="CHEBI:29035"/>
        <label>2</label>
    </ligand>
</feature>
<gene>
    <name evidence="16" type="ORF">C0J27_02675</name>
</gene>
<dbReference type="InterPro" id="IPR017850">
    <property type="entry name" value="Alkaline_phosphatase_core_sf"/>
</dbReference>
<feature type="binding site" evidence="13">
    <location>
        <position position="72"/>
    </location>
    <ligand>
        <name>Mn(2+)</name>
        <dbReference type="ChEBI" id="CHEBI:29035"/>
        <label>2</label>
    </ligand>
</feature>
<dbReference type="InterPro" id="IPR006124">
    <property type="entry name" value="Metalloenzyme"/>
</dbReference>
<feature type="binding site" evidence="12">
    <location>
        <position position="200"/>
    </location>
    <ligand>
        <name>substrate</name>
    </ligand>
</feature>
<evidence type="ECO:0000256" key="11">
    <source>
        <dbReference type="PIRSR" id="PIRSR001492-1"/>
    </source>
</evidence>
<dbReference type="Pfam" id="PF01676">
    <property type="entry name" value="Metalloenzyme"/>
    <property type="match status" value="1"/>
</dbReference>
<comment type="similarity">
    <text evidence="5">Belongs to the BPG-independent phosphoglycerate mutase family.</text>
</comment>
<dbReference type="Pfam" id="PF06415">
    <property type="entry name" value="iPGM_N"/>
    <property type="match status" value="1"/>
</dbReference>
<feature type="domain" description="BPG-independent PGAM N-terminal" evidence="15">
    <location>
        <begin position="95"/>
        <end position="283"/>
    </location>
</feature>
<evidence type="ECO:0000256" key="9">
    <source>
        <dbReference type="ARBA" id="ARBA00023235"/>
    </source>
</evidence>
<dbReference type="KEGG" id="cdes:C0J27_02675"/>
<comment type="catalytic activity">
    <reaction evidence="1">
        <text>(2R)-2-phosphoglycerate = (2R)-3-phosphoglycerate</text>
        <dbReference type="Rhea" id="RHEA:15901"/>
        <dbReference type="ChEBI" id="CHEBI:58272"/>
        <dbReference type="ChEBI" id="CHEBI:58289"/>
        <dbReference type="EC" id="5.4.2.12"/>
    </reaction>
</comment>
<dbReference type="InterPro" id="IPR005995">
    <property type="entry name" value="Pgm_bpd_ind"/>
</dbReference>
<evidence type="ECO:0000256" key="10">
    <source>
        <dbReference type="NCBIfam" id="TIGR01307"/>
    </source>
</evidence>
<evidence type="ECO:0000256" key="13">
    <source>
        <dbReference type="PIRSR" id="PIRSR001492-3"/>
    </source>
</evidence>
<dbReference type="EC" id="5.4.2.12" evidence="10"/>
<dbReference type="Gene3D" id="3.40.720.10">
    <property type="entry name" value="Alkaline Phosphatase, subunit A"/>
    <property type="match status" value="1"/>
</dbReference>
<dbReference type="EMBL" id="CP025544">
    <property type="protein sequence ID" value="AXK60638.1"/>
    <property type="molecule type" value="Genomic_DNA"/>
</dbReference>
<dbReference type="CDD" id="cd16010">
    <property type="entry name" value="iPGM"/>
    <property type="match status" value="1"/>
</dbReference>
<dbReference type="OrthoDB" id="9800863at2"/>
<feature type="binding site" evidence="12">
    <location>
        <position position="194"/>
    </location>
    <ligand>
        <name>substrate</name>
    </ligand>
</feature>
<feature type="binding site" evidence="12">
    <location>
        <begin position="264"/>
        <end position="267"/>
    </location>
    <ligand>
        <name>substrate</name>
    </ligand>
</feature>
<dbReference type="PIRSF" id="PIRSF001492">
    <property type="entry name" value="IPGAM"/>
    <property type="match status" value="1"/>
</dbReference>
<keyword evidence="9" id="KW-0413">Isomerase</keyword>
<keyword evidence="17" id="KW-1185">Reference proteome</keyword>
<dbReference type="GO" id="GO:0006007">
    <property type="term" value="P:glucose catabolic process"/>
    <property type="evidence" value="ECO:0007669"/>
    <property type="project" value="InterPro"/>
</dbReference>
<dbReference type="Proteomes" id="UP000254834">
    <property type="component" value="Chromosome"/>
</dbReference>
<feature type="binding site" evidence="13">
    <location>
        <position position="436"/>
    </location>
    <ligand>
        <name>Mn(2+)</name>
        <dbReference type="ChEBI" id="CHEBI:29035"/>
        <label>2</label>
    </ligand>
</feature>
<feature type="binding site" evidence="12">
    <location>
        <position position="327"/>
    </location>
    <ligand>
        <name>substrate</name>
    </ligand>
</feature>
<dbReference type="GO" id="GO:0030145">
    <property type="term" value="F:manganese ion binding"/>
    <property type="evidence" value="ECO:0007669"/>
    <property type="project" value="InterPro"/>
</dbReference>
<sequence>MNIKHLRINMSSAPVNILIILDGLGISEQNYYNAFFKASTPHLDRWKFEHSYTTLQAAGTFVGLPDGYNGNSEVGHFALGSGRIMKQTSTLLNHSMQQSILQNSDIIANLLKKFNTNRTVHLLGLASNGNIHSNIDHLKALIFVLKSHDITNILVHAILDGRDTAPQSAQQFLDAIATDLEKYKCGKIASIHGRFYAMDRNNNMDRTQASFSILTQEQTSKTSYTDKINQSYDQNITDEFIQPTACIENHTIQQGDGVIFFNFRPDRAIQLTQKILELDLSFFVTPVLYHASLATTPLITAAKADNTLLEVISAHNKSIFTIAETEKYAHVTYFFNGHKDIRLQGEVRVLVPSLTDADIKKNPCMQAEKITAHVLESLHTNPSDFYLINYANADMIGHSGNLDATIAAIECLDRELGQLYEEVVTKRNGIMYITADHGNAEVMHDTITAQPCTSHTSNPVPFYMLSSNNKEDLTLTSLADVAPFILENMNITVPDEMKK</sequence>
<dbReference type="Gene3D" id="3.40.1450.10">
    <property type="entry name" value="BPG-independent phosphoglycerate mutase, domain B"/>
    <property type="match status" value="1"/>
</dbReference>
<comment type="function">
    <text evidence="3">Catalyzes the interconversion of 2-phosphoglycerate and 3-phosphoglycerate.</text>
</comment>
<proteinExistence type="inferred from homology"/>
<evidence type="ECO:0000256" key="12">
    <source>
        <dbReference type="PIRSR" id="PIRSR001492-2"/>
    </source>
</evidence>
<feature type="binding site" evidence="13">
    <location>
        <position position="455"/>
    </location>
    <ligand>
        <name>Mn(2+)</name>
        <dbReference type="ChEBI" id="CHEBI:29035"/>
        <label>1</label>
    </ligand>
</feature>
<keyword evidence="8 13" id="KW-0464">Manganese</keyword>
<accession>A0A345ZBH1</accession>
<evidence type="ECO:0000256" key="2">
    <source>
        <dbReference type="ARBA" id="ARBA00001936"/>
    </source>
</evidence>
<dbReference type="PANTHER" id="PTHR31637:SF0">
    <property type="entry name" value="2,3-BISPHOSPHOGLYCERATE-INDEPENDENT PHOSPHOGLYCERATE MUTASE"/>
    <property type="match status" value="1"/>
</dbReference>
<feature type="binding site" evidence="13">
    <location>
        <position position="398"/>
    </location>
    <ligand>
        <name>Mn(2+)</name>
        <dbReference type="ChEBI" id="CHEBI:29035"/>
        <label>1</label>
    </ligand>
</feature>
<dbReference type="UniPathway" id="UPA00109">
    <property type="reaction ID" value="UER00186"/>
</dbReference>
<dbReference type="FunFam" id="3.40.1450.10:FF:000002">
    <property type="entry name" value="2,3-bisphosphoglycerate-independent phosphoglycerate mutase"/>
    <property type="match status" value="1"/>
</dbReference>
<dbReference type="SUPFAM" id="SSF64158">
    <property type="entry name" value="2,3-Bisphosphoglycerate-independent phosphoglycerate mutase, substrate-binding domain"/>
    <property type="match status" value="1"/>
</dbReference>